<proteinExistence type="predicted"/>
<dbReference type="AlphaFoldDB" id="A0ABD2Y9W3"/>
<sequence length="191" mass="21391">MVKGSCLEEVGVCVLDCRMGRLTPGARARNLFDCIRSSREIGYFSGFLDSMGEVDKEEDEGSRISFCGPWDFHQFENHAGNWYLLPRLKSVVSVSTISAQVFGMVKGSYLEEVGVCVLDCRMGRLTPGARARNLFDCIRSSREIGYFSGFLDSMGEVDKEEDEDKRSRFCNLVDTEDVECLLGTYPLGWTG</sequence>
<organism evidence="1 2">
    <name type="scientific">Cinchona calisaya</name>
    <dbReference type="NCBI Taxonomy" id="153742"/>
    <lineage>
        <taxon>Eukaryota</taxon>
        <taxon>Viridiplantae</taxon>
        <taxon>Streptophyta</taxon>
        <taxon>Embryophyta</taxon>
        <taxon>Tracheophyta</taxon>
        <taxon>Spermatophyta</taxon>
        <taxon>Magnoliopsida</taxon>
        <taxon>eudicotyledons</taxon>
        <taxon>Gunneridae</taxon>
        <taxon>Pentapetalae</taxon>
        <taxon>asterids</taxon>
        <taxon>lamiids</taxon>
        <taxon>Gentianales</taxon>
        <taxon>Rubiaceae</taxon>
        <taxon>Cinchonoideae</taxon>
        <taxon>Cinchoneae</taxon>
        <taxon>Cinchona</taxon>
    </lineage>
</organism>
<reference evidence="1 2" key="1">
    <citation type="submission" date="2024-11" db="EMBL/GenBank/DDBJ databases">
        <title>A near-complete genome assembly of Cinchona calisaya.</title>
        <authorList>
            <person name="Lian D.C."/>
            <person name="Zhao X.W."/>
            <person name="Wei L."/>
        </authorList>
    </citation>
    <scope>NUCLEOTIDE SEQUENCE [LARGE SCALE GENOMIC DNA]</scope>
    <source>
        <tissue evidence="1">Nenye</tissue>
    </source>
</reference>
<name>A0ABD2Y9W3_9GENT</name>
<comment type="caution">
    <text evidence="1">The sequence shown here is derived from an EMBL/GenBank/DDBJ whole genome shotgun (WGS) entry which is preliminary data.</text>
</comment>
<evidence type="ECO:0000313" key="1">
    <source>
        <dbReference type="EMBL" id="KAL3504252.1"/>
    </source>
</evidence>
<keyword evidence="2" id="KW-1185">Reference proteome</keyword>
<dbReference type="Proteomes" id="UP001630127">
    <property type="component" value="Unassembled WGS sequence"/>
</dbReference>
<gene>
    <name evidence="1" type="ORF">ACH5RR_034093</name>
</gene>
<dbReference type="EMBL" id="JBJUIK010000014">
    <property type="protein sequence ID" value="KAL3504252.1"/>
    <property type="molecule type" value="Genomic_DNA"/>
</dbReference>
<protein>
    <submittedName>
        <fullName evidence="1">Uncharacterized protein</fullName>
    </submittedName>
</protein>
<evidence type="ECO:0000313" key="2">
    <source>
        <dbReference type="Proteomes" id="UP001630127"/>
    </source>
</evidence>
<accession>A0ABD2Y9W3</accession>